<dbReference type="AlphaFoldDB" id="A0A8C8T2J4"/>
<evidence type="ECO:0000256" key="1">
    <source>
        <dbReference type="ARBA" id="ARBA00023157"/>
    </source>
</evidence>
<feature type="signal peptide" evidence="2">
    <location>
        <begin position="1"/>
        <end position="21"/>
    </location>
</feature>
<dbReference type="Proteomes" id="UP000694547">
    <property type="component" value="Chromosome 6"/>
</dbReference>
<dbReference type="Gene3D" id="3.20.20.80">
    <property type="entry name" value="Glycosidases"/>
    <property type="match status" value="1"/>
</dbReference>
<name>A0A8C8T2J4_PERMB</name>
<protein>
    <recommendedName>
        <fullName evidence="3">GH18 domain-containing protein</fullName>
    </recommendedName>
</protein>
<dbReference type="SMART" id="SM00636">
    <property type="entry name" value="Glyco_18"/>
    <property type="match status" value="1"/>
</dbReference>
<feature type="chain" id="PRO_5034686252" description="GH18 domain-containing protein" evidence="2">
    <location>
        <begin position="22"/>
        <end position="402"/>
    </location>
</feature>
<keyword evidence="1" id="KW-1015">Disulfide bond</keyword>
<dbReference type="SUPFAM" id="SSF54556">
    <property type="entry name" value="Chitinase insertion domain"/>
    <property type="match status" value="1"/>
</dbReference>
<dbReference type="GO" id="GO:0005576">
    <property type="term" value="C:extracellular region"/>
    <property type="evidence" value="ECO:0007669"/>
    <property type="project" value="TreeGrafter"/>
</dbReference>
<dbReference type="GO" id="GO:0008061">
    <property type="term" value="F:chitin binding"/>
    <property type="evidence" value="ECO:0007669"/>
    <property type="project" value="InterPro"/>
</dbReference>
<organism evidence="4 5">
    <name type="scientific">Peromyscus maniculatus bairdii</name>
    <name type="common">Prairie deer mouse</name>
    <dbReference type="NCBI Taxonomy" id="230844"/>
    <lineage>
        <taxon>Eukaryota</taxon>
        <taxon>Metazoa</taxon>
        <taxon>Chordata</taxon>
        <taxon>Craniata</taxon>
        <taxon>Vertebrata</taxon>
        <taxon>Euteleostomi</taxon>
        <taxon>Mammalia</taxon>
        <taxon>Eutheria</taxon>
        <taxon>Euarchontoglires</taxon>
        <taxon>Glires</taxon>
        <taxon>Rodentia</taxon>
        <taxon>Myomorpha</taxon>
        <taxon>Muroidea</taxon>
        <taxon>Cricetidae</taxon>
        <taxon>Neotominae</taxon>
        <taxon>Peromyscus</taxon>
    </lineage>
</organism>
<proteinExistence type="predicted"/>
<dbReference type="Gene3D" id="3.10.50.10">
    <property type="match status" value="1"/>
</dbReference>
<dbReference type="GO" id="GO:0005975">
    <property type="term" value="P:carbohydrate metabolic process"/>
    <property type="evidence" value="ECO:0007669"/>
    <property type="project" value="InterPro"/>
</dbReference>
<keyword evidence="5" id="KW-1185">Reference proteome</keyword>
<reference evidence="4" key="3">
    <citation type="submission" date="2025-09" db="UniProtKB">
        <authorList>
            <consortium name="Ensembl"/>
        </authorList>
    </citation>
    <scope>IDENTIFICATION</scope>
</reference>
<dbReference type="SUPFAM" id="SSF51445">
    <property type="entry name" value="(Trans)glycosidases"/>
    <property type="match status" value="1"/>
</dbReference>
<evidence type="ECO:0000256" key="2">
    <source>
        <dbReference type="SAM" id="SignalP"/>
    </source>
</evidence>
<dbReference type="InterPro" id="IPR050314">
    <property type="entry name" value="Glycosyl_Hydrlase_18"/>
</dbReference>
<dbReference type="GO" id="GO:0006032">
    <property type="term" value="P:chitin catabolic process"/>
    <property type="evidence" value="ECO:0007669"/>
    <property type="project" value="TreeGrafter"/>
</dbReference>
<dbReference type="GeneTree" id="ENSGT00940000154557"/>
<dbReference type="PROSITE" id="PS51910">
    <property type="entry name" value="GH18_2"/>
    <property type="match status" value="1"/>
</dbReference>
<dbReference type="InterPro" id="IPR001223">
    <property type="entry name" value="Glyco_hydro18_cat"/>
</dbReference>
<evidence type="ECO:0000313" key="4">
    <source>
        <dbReference type="Ensembl" id="ENSPEMP00000005024.2"/>
    </source>
</evidence>
<dbReference type="PANTHER" id="PTHR11177">
    <property type="entry name" value="CHITINASE"/>
    <property type="match status" value="1"/>
</dbReference>
<gene>
    <name evidence="4" type="primary">LOC102918678</name>
</gene>
<evidence type="ECO:0000313" key="5">
    <source>
        <dbReference type="Proteomes" id="UP000694547"/>
    </source>
</evidence>
<accession>A0A8C8T2J4</accession>
<reference evidence="4 5" key="1">
    <citation type="submission" date="2018-10" db="EMBL/GenBank/DDBJ databases">
        <title>Improved assembly of the deer mouse Peromyscus maniculatus genome.</title>
        <authorList>
            <person name="Lassance J.-M."/>
            <person name="Hoekstra H.E."/>
        </authorList>
    </citation>
    <scope>NUCLEOTIDE SEQUENCE [LARGE SCALE GENOMIC DNA]</scope>
</reference>
<dbReference type="PANTHER" id="PTHR11177:SF140">
    <property type="entry name" value="CHITINASE-LIKE PROTEIN 3-RELATED"/>
    <property type="match status" value="1"/>
</dbReference>
<dbReference type="InterPro" id="IPR029070">
    <property type="entry name" value="Chitinase_insertion_sf"/>
</dbReference>
<dbReference type="Pfam" id="PF00704">
    <property type="entry name" value="Glyco_hydro_18"/>
    <property type="match status" value="1"/>
</dbReference>
<dbReference type="Ensembl" id="ENSPEMT00000008935.2">
    <property type="protein sequence ID" value="ENSPEMP00000005024.2"/>
    <property type="gene ID" value="ENSPEMG00000007488.2"/>
</dbReference>
<dbReference type="InterPro" id="IPR017853">
    <property type="entry name" value="GH"/>
</dbReference>
<evidence type="ECO:0000259" key="3">
    <source>
        <dbReference type="PROSITE" id="PS51910"/>
    </source>
</evidence>
<dbReference type="InterPro" id="IPR011583">
    <property type="entry name" value="Chitinase_II/V-like_cat"/>
</dbReference>
<keyword evidence="2" id="KW-0732">Signal</keyword>
<sequence>MAKLILATGLAIVLNAQLNSAYKLMCYSHISTKVMPVLGSFNFGFIDSCLCTHIIFNFGWMPNNEIIMKNEDDLKEYKGIYDLKTRNKELKILLAIGGSELQSNQFSAIVSTAQSHQNFITSVISFLRQNNFDGLNLDWRYPGSGGNPPKDKHLFTLLVKEMREAFEKESLEKHKTRLLITATVSGIISIIEHEYKIPELSQSLDYIQVMTYDLHSSKDGYTGENSPLYEGPSDHGISAYLNVDYIMTYWKNHRADPKKLIVGFPTYGQTFTLSDPSDNGIGAYTISAGQTKKHTYEKGLWAYYEICNFLNQGATEKWNAPQEVPYAFRNTEWVGYDNVKSFQIKAQWLKDNNLGGAVVWPLNMNDFTGSFCNQGSFPLTSTLKKALNVHCPCYEASYCDEF</sequence>
<feature type="domain" description="GH18" evidence="3">
    <location>
        <begin position="22"/>
        <end position="390"/>
    </location>
</feature>
<reference evidence="4" key="2">
    <citation type="submission" date="2025-08" db="UniProtKB">
        <authorList>
            <consortium name="Ensembl"/>
        </authorList>
    </citation>
    <scope>IDENTIFICATION</scope>
</reference>
<dbReference type="FunFam" id="3.10.50.10:FF:000001">
    <property type="entry name" value="Chitinase 3-like 1"/>
    <property type="match status" value="1"/>
</dbReference>